<protein>
    <submittedName>
        <fullName evidence="1">Uncharacterized protein</fullName>
    </submittedName>
</protein>
<keyword evidence="2" id="KW-1185">Reference proteome</keyword>
<dbReference type="GeneID" id="67000040"/>
<dbReference type="EMBL" id="BHVY01000001">
    <property type="protein sequence ID" value="GIJ82912.1"/>
    <property type="molecule type" value="Genomic_DNA"/>
</dbReference>
<dbReference type="AlphaFoldDB" id="A0A9P3EQM7"/>
<comment type="caution">
    <text evidence="1">The sequence shown here is derived from an EMBL/GenBank/DDBJ whole genome shotgun (WGS) entry which is preliminary data.</text>
</comment>
<gene>
    <name evidence="1" type="ORF">Asppvi_001427</name>
</gene>
<dbReference type="RefSeq" id="XP_043153659.1">
    <property type="nucleotide sequence ID" value="XM_043297724.1"/>
</dbReference>
<sequence>MCIDTPSSTALTQPATIAIHIRITQVSTGKIASQTVEASRQSSPPTTATRNLRHLAPICTEALELVAMLLQRVDMAASTSKLITTTTITNKPPAQAIATAQLNHPALRAIRPVIPVTVTATSSSTGTIITTITSN</sequence>
<evidence type="ECO:0000313" key="2">
    <source>
        <dbReference type="Proteomes" id="UP001043456"/>
    </source>
</evidence>
<organism evidence="1 2">
    <name type="scientific">Aspergillus pseudoviridinutans</name>
    <dbReference type="NCBI Taxonomy" id="1517512"/>
    <lineage>
        <taxon>Eukaryota</taxon>
        <taxon>Fungi</taxon>
        <taxon>Dikarya</taxon>
        <taxon>Ascomycota</taxon>
        <taxon>Pezizomycotina</taxon>
        <taxon>Eurotiomycetes</taxon>
        <taxon>Eurotiomycetidae</taxon>
        <taxon>Eurotiales</taxon>
        <taxon>Aspergillaceae</taxon>
        <taxon>Aspergillus</taxon>
        <taxon>Aspergillus subgen. Fumigati</taxon>
    </lineage>
</organism>
<reference evidence="1 2" key="1">
    <citation type="submission" date="2018-10" db="EMBL/GenBank/DDBJ databases">
        <title>Pan-genome distribution and transcriptional activeness of fungal secondary metabolism genes in Aspergillus section Fumigati.</title>
        <authorList>
            <person name="Takahashi H."/>
            <person name="Umemura M."/>
            <person name="Ninomiya A."/>
            <person name="Kusuya Y."/>
            <person name="Urayama S."/>
            <person name="Shimizu M."/>
            <person name="Watanabe A."/>
            <person name="Kamei K."/>
            <person name="Yaguchi T."/>
            <person name="Hagiwara D."/>
        </authorList>
    </citation>
    <scope>NUCLEOTIDE SEQUENCE [LARGE SCALE GENOMIC DNA]</scope>
    <source>
        <strain evidence="1 2">IFM 55266</strain>
    </source>
</reference>
<proteinExistence type="predicted"/>
<evidence type="ECO:0000313" key="1">
    <source>
        <dbReference type="EMBL" id="GIJ82912.1"/>
    </source>
</evidence>
<dbReference type="Proteomes" id="UP001043456">
    <property type="component" value="Unassembled WGS sequence"/>
</dbReference>
<name>A0A9P3EQM7_9EURO</name>
<accession>A0A9P3EQM7</accession>